<dbReference type="InterPro" id="IPR005836">
    <property type="entry name" value="ADP_Glu_pyroP_CS"/>
</dbReference>
<comment type="caution">
    <text evidence="11">The sequence shown here is derived from an EMBL/GenBank/DDBJ whole genome shotgun (WGS) entry which is preliminary data.</text>
</comment>
<dbReference type="EC" id="2.7.7.27" evidence="11"/>
<protein>
    <submittedName>
        <fullName evidence="11">Glucose-1-phosphate adenylyltransferase</fullName>
        <ecNumber evidence="11">2.7.7.27</ecNumber>
    </submittedName>
</protein>
<proteinExistence type="inferred from homology"/>
<evidence type="ECO:0000256" key="3">
    <source>
        <dbReference type="ARBA" id="ARBA00022679"/>
    </source>
</evidence>
<keyword evidence="12" id="KW-1185">Reference proteome</keyword>
<feature type="domain" description="Nucleotidyl transferase" evidence="9">
    <location>
        <begin position="10"/>
        <end position="259"/>
    </location>
</feature>
<dbReference type="Pfam" id="PF00483">
    <property type="entry name" value="NTP_transferase"/>
    <property type="match status" value="1"/>
</dbReference>
<dbReference type="PANTHER" id="PTHR43523">
    <property type="entry name" value="GLUCOSE-1-PHOSPHATE ADENYLYLTRANSFERASE-RELATED"/>
    <property type="match status" value="1"/>
</dbReference>
<keyword evidence="8" id="KW-0119">Carbohydrate metabolism</keyword>
<keyword evidence="3 11" id="KW-0808">Transferase</keyword>
<dbReference type="EMBL" id="JAVDQH010000016">
    <property type="protein sequence ID" value="MDR6245661.1"/>
    <property type="molecule type" value="Genomic_DNA"/>
</dbReference>
<evidence type="ECO:0000256" key="1">
    <source>
        <dbReference type="ARBA" id="ARBA00010443"/>
    </source>
</evidence>
<dbReference type="InterPro" id="IPR005835">
    <property type="entry name" value="NTP_transferase_dom"/>
</dbReference>
<evidence type="ECO:0000256" key="2">
    <source>
        <dbReference type="ARBA" id="ARBA00022600"/>
    </source>
</evidence>
<gene>
    <name evidence="11" type="ORF">JOC58_003574</name>
</gene>
<dbReference type="PROSITE" id="PS00810">
    <property type="entry name" value="ADP_GLC_PYROPHOSPH_3"/>
    <property type="match status" value="1"/>
</dbReference>
<keyword evidence="5" id="KW-0547">Nucleotide-binding</keyword>
<sequence length="403" mass="44447">MKKTNKECIAMLLAGGEGRRLAPLTSIIAKPAVPFGGDYRIIDFPLSNCANSGIDTVGVLTQYEAQSLHDHIGGGDAWSTDGNPMDITLLSSERTGEYTGTADAIYKNIEYIDALDPKDVLILSGDHIYHMDYNEMLQYHSENKARATIAVVEVPWEEASRFGVMSTDTEMNITKFSEKPAEPESNLASMGIYVFDWQYLRQHLIQDAKNAQSSHDFGKNIIPQMLAEREKVVAYEFLGYWRDVGTINSLWEAHMDILQHSRQFELKNSAWPMFSADYNPLQDNDHAHAPDCSMVSCKASLEGNVERSVVFNGSTIGKQAEVSHSIIMPGAIIGKQAHIEYAIVAEGAIVKDGAVVEGTPEQIAVVGPYETVYPKPSVRTQPARLLQEVYDKSGRVHAGGMSS</sequence>
<evidence type="ECO:0000256" key="7">
    <source>
        <dbReference type="ARBA" id="ARBA00023056"/>
    </source>
</evidence>
<name>A0ABU1J2H7_9BACL</name>
<dbReference type="InterPro" id="IPR029044">
    <property type="entry name" value="Nucleotide-diphossugar_trans"/>
</dbReference>
<evidence type="ECO:0000259" key="9">
    <source>
        <dbReference type="Pfam" id="PF00483"/>
    </source>
</evidence>
<keyword evidence="2" id="KW-0321">Glycogen metabolism</keyword>
<dbReference type="RefSeq" id="WP_188777708.1">
    <property type="nucleotide sequence ID" value="NZ_BMMB01000011.1"/>
</dbReference>
<comment type="similarity">
    <text evidence="1">Belongs to the bacterial/plant glucose-1-phosphate adenylyltransferase family.</text>
</comment>
<dbReference type="Pfam" id="PF24894">
    <property type="entry name" value="Hexapep_GlmU"/>
    <property type="match status" value="1"/>
</dbReference>
<dbReference type="Proteomes" id="UP001185028">
    <property type="component" value="Unassembled WGS sequence"/>
</dbReference>
<dbReference type="InterPro" id="IPR011831">
    <property type="entry name" value="ADP-Glc_PPase"/>
</dbReference>
<dbReference type="PANTHER" id="PTHR43523:SF2">
    <property type="entry name" value="GLUCOSE-1-PHOSPHATE ADENYLYLTRANSFERASE"/>
    <property type="match status" value="1"/>
</dbReference>
<feature type="domain" description="Glucose-1-phosphate adenylyltransferase/Bifunctional protein GlmU-like C-terminal hexapeptide" evidence="10">
    <location>
        <begin position="291"/>
        <end position="356"/>
    </location>
</feature>
<evidence type="ECO:0000256" key="5">
    <source>
        <dbReference type="ARBA" id="ARBA00022741"/>
    </source>
</evidence>
<dbReference type="Gene3D" id="3.90.550.10">
    <property type="entry name" value="Spore Coat Polysaccharide Biosynthesis Protein SpsA, Chain A"/>
    <property type="match status" value="1"/>
</dbReference>
<reference evidence="11 12" key="1">
    <citation type="submission" date="2023-07" db="EMBL/GenBank/DDBJ databases">
        <title>Genomic Encyclopedia of Type Strains, Phase IV (KMG-IV): sequencing the most valuable type-strain genomes for metagenomic binning, comparative biology and taxonomic classification.</title>
        <authorList>
            <person name="Goeker M."/>
        </authorList>
    </citation>
    <scope>NUCLEOTIDE SEQUENCE [LARGE SCALE GENOMIC DNA]</scope>
    <source>
        <strain evidence="11 12">DSM 22170</strain>
    </source>
</reference>
<accession>A0ABU1J2H7</accession>
<dbReference type="CDD" id="cd02508">
    <property type="entry name" value="ADP_Glucose_PP"/>
    <property type="match status" value="1"/>
</dbReference>
<keyword evidence="4 11" id="KW-0548">Nucleotidyltransferase</keyword>
<keyword evidence="6" id="KW-0067">ATP-binding</keyword>
<dbReference type="GO" id="GO:0008878">
    <property type="term" value="F:glucose-1-phosphate adenylyltransferase activity"/>
    <property type="evidence" value="ECO:0007669"/>
    <property type="project" value="UniProtKB-EC"/>
</dbReference>
<dbReference type="SUPFAM" id="SSF51161">
    <property type="entry name" value="Trimeric LpxA-like enzymes"/>
    <property type="match status" value="1"/>
</dbReference>
<evidence type="ECO:0000259" key="10">
    <source>
        <dbReference type="Pfam" id="PF24894"/>
    </source>
</evidence>
<dbReference type="SUPFAM" id="SSF53448">
    <property type="entry name" value="Nucleotide-diphospho-sugar transferases"/>
    <property type="match status" value="1"/>
</dbReference>
<evidence type="ECO:0000313" key="11">
    <source>
        <dbReference type="EMBL" id="MDR6245661.1"/>
    </source>
</evidence>
<dbReference type="InterPro" id="IPR056818">
    <property type="entry name" value="GlmU/GlgC-like_hexapep"/>
</dbReference>
<organism evidence="11 12">
    <name type="scientific">Paenibacillus hunanensis</name>
    <dbReference type="NCBI Taxonomy" id="539262"/>
    <lineage>
        <taxon>Bacteria</taxon>
        <taxon>Bacillati</taxon>
        <taxon>Bacillota</taxon>
        <taxon>Bacilli</taxon>
        <taxon>Bacillales</taxon>
        <taxon>Paenibacillaceae</taxon>
        <taxon>Paenibacillus</taxon>
    </lineage>
</organism>
<keyword evidence="7" id="KW-0320">Glycogen biosynthesis</keyword>
<evidence type="ECO:0000256" key="6">
    <source>
        <dbReference type="ARBA" id="ARBA00022840"/>
    </source>
</evidence>
<evidence type="ECO:0000256" key="8">
    <source>
        <dbReference type="ARBA" id="ARBA00023277"/>
    </source>
</evidence>
<evidence type="ECO:0000313" key="12">
    <source>
        <dbReference type="Proteomes" id="UP001185028"/>
    </source>
</evidence>
<dbReference type="InterPro" id="IPR011004">
    <property type="entry name" value="Trimer_LpxA-like_sf"/>
</dbReference>
<evidence type="ECO:0000256" key="4">
    <source>
        <dbReference type="ARBA" id="ARBA00022695"/>
    </source>
</evidence>
<dbReference type="Gene3D" id="2.160.10.10">
    <property type="entry name" value="Hexapeptide repeat proteins"/>
    <property type="match status" value="1"/>
</dbReference>
<dbReference type="NCBIfam" id="NF003670">
    <property type="entry name" value="PRK05293.1"/>
    <property type="match status" value="1"/>
</dbReference>